<proteinExistence type="predicted"/>
<dbReference type="GO" id="GO:0043565">
    <property type="term" value="F:sequence-specific DNA binding"/>
    <property type="evidence" value="ECO:0007669"/>
    <property type="project" value="InterPro"/>
</dbReference>
<dbReference type="Pfam" id="PF17853">
    <property type="entry name" value="GGDEF_2"/>
    <property type="match status" value="1"/>
</dbReference>
<keyword evidence="3" id="KW-0804">Transcription</keyword>
<organism evidence="6 7">
    <name type="scientific">Spirochaeta isovalerica</name>
    <dbReference type="NCBI Taxonomy" id="150"/>
    <lineage>
        <taxon>Bacteria</taxon>
        <taxon>Pseudomonadati</taxon>
        <taxon>Spirochaetota</taxon>
        <taxon>Spirochaetia</taxon>
        <taxon>Spirochaetales</taxon>
        <taxon>Spirochaetaceae</taxon>
        <taxon>Spirochaeta</taxon>
    </lineage>
</organism>
<dbReference type="PROSITE" id="PS01124">
    <property type="entry name" value="HTH_ARAC_FAMILY_2"/>
    <property type="match status" value="1"/>
</dbReference>
<dbReference type="PANTHER" id="PTHR43280:SF10">
    <property type="entry name" value="REGULATORY PROTEIN POCR"/>
    <property type="match status" value="1"/>
</dbReference>
<dbReference type="SMART" id="SM00342">
    <property type="entry name" value="HTH_ARAC"/>
    <property type="match status" value="1"/>
</dbReference>
<keyword evidence="4" id="KW-0812">Transmembrane</keyword>
<dbReference type="AlphaFoldDB" id="A0A841RCV1"/>
<keyword evidence="7" id="KW-1185">Reference proteome</keyword>
<evidence type="ECO:0000256" key="3">
    <source>
        <dbReference type="ARBA" id="ARBA00023163"/>
    </source>
</evidence>
<dbReference type="Proteomes" id="UP000587760">
    <property type="component" value="Unassembled WGS sequence"/>
</dbReference>
<sequence length="762" mass="87632">MRPFNRIFLSFLTAYIVLILVPLITGMAVNSSIASDYEQYVKASQLTHLKKTQDVLESFIDDIKWSTYQIAGNTKLLRLIADRDQKLSGMERSALIRDTMIELNDSLLYNTSFNSTYYIYLKDQDIIITPYSIYTHSDFNDSVNFFKMENISSREWHTAISSQFYSGRILPVRSVIIEDFKNKRMIPYVQTVPIDRTGGTKNIQGAIVYLIGEADFIRFLETDELPPGGVSYIADDDYNLITLVSHADGDFSPPALAGEEGMIERTIEGKKMFIIYTTSRKNDWKYVSVLPEKWVVKSVSFYRLISIILMLLALLVCLAAAYFISNRWSRPLVSSYRSISGYLNKDVREMISLRTLTSNVSELIHQSEDLQDELISREVFVHNAFVNRLINGFFRDRKDLEKYLDHLGFRISENYYSVAIISQGVMESAGTAQSFEEIVRVKNFLKTRLQQEFPIRIMIAEQENSNLVLILMTDSDNPEQHVRTAGESLEDFSRSLPHLYSDSLFIALGETVDSLQKVHHSFMQARDVLSLSSDETGIRIIHFSDVDEKMDDFYYPLELESRLINAVKAGNEDILIGLLDTLAFENMEKRVLESNKMNNFLYGLLNSCFRIENQLSDSLGDHVENLPDRYTDGPDFESIRTFLTEVCRHQNRNKKSHNVTLVDKVADYLEKNYGNRNLSLQVVADHFSVNESYLSFFFKEQTGTNFSTYLEKIRISKAGTLLKETDEPIHIIAGKVGYNSDKTFRRVFQKHHNMSPGVYREA</sequence>
<dbReference type="InterPro" id="IPR041522">
    <property type="entry name" value="CdaR_GGDEF"/>
</dbReference>
<dbReference type="InterPro" id="IPR009057">
    <property type="entry name" value="Homeodomain-like_sf"/>
</dbReference>
<evidence type="ECO:0000313" key="7">
    <source>
        <dbReference type="Proteomes" id="UP000587760"/>
    </source>
</evidence>
<dbReference type="Gene3D" id="1.10.10.60">
    <property type="entry name" value="Homeodomain-like"/>
    <property type="match status" value="2"/>
</dbReference>
<dbReference type="EMBL" id="JACHGJ010000005">
    <property type="protein sequence ID" value="MBB6481221.1"/>
    <property type="molecule type" value="Genomic_DNA"/>
</dbReference>
<dbReference type="RefSeq" id="WP_184747461.1">
    <property type="nucleotide sequence ID" value="NZ_JACHGJ010000005.1"/>
</dbReference>
<evidence type="ECO:0000256" key="4">
    <source>
        <dbReference type="SAM" id="Phobius"/>
    </source>
</evidence>
<dbReference type="Pfam" id="PF12833">
    <property type="entry name" value="HTH_18"/>
    <property type="match status" value="1"/>
</dbReference>
<dbReference type="GO" id="GO:0003700">
    <property type="term" value="F:DNA-binding transcription factor activity"/>
    <property type="evidence" value="ECO:0007669"/>
    <property type="project" value="InterPro"/>
</dbReference>
<keyword evidence="4" id="KW-0472">Membrane</keyword>
<keyword evidence="2 6" id="KW-0238">DNA-binding</keyword>
<feature type="domain" description="HTH araC/xylS-type" evidence="5">
    <location>
        <begin position="663"/>
        <end position="762"/>
    </location>
</feature>
<dbReference type="InterPro" id="IPR018060">
    <property type="entry name" value="HTH_AraC"/>
</dbReference>
<evidence type="ECO:0000259" key="5">
    <source>
        <dbReference type="PROSITE" id="PS01124"/>
    </source>
</evidence>
<protein>
    <submittedName>
        <fullName evidence="6">AraC-like DNA-binding protein</fullName>
    </submittedName>
</protein>
<keyword evidence="1" id="KW-0805">Transcription regulation</keyword>
<name>A0A841RCV1_9SPIO</name>
<keyword evidence="4" id="KW-1133">Transmembrane helix</keyword>
<feature type="transmembrane region" description="Helical" evidence="4">
    <location>
        <begin position="301"/>
        <end position="324"/>
    </location>
</feature>
<comment type="caution">
    <text evidence="6">The sequence shown here is derived from an EMBL/GenBank/DDBJ whole genome shotgun (WGS) entry which is preliminary data.</text>
</comment>
<dbReference type="SUPFAM" id="SSF46689">
    <property type="entry name" value="Homeodomain-like"/>
    <property type="match status" value="1"/>
</dbReference>
<evidence type="ECO:0000256" key="2">
    <source>
        <dbReference type="ARBA" id="ARBA00023125"/>
    </source>
</evidence>
<dbReference type="PANTHER" id="PTHR43280">
    <property type="entry name" value="ARAC-FAMILY TRANSCRIPTIONAL REGULATOR"/>
    <property type="match status" value="1"/>
</dbReference>
<evidence type="ECO:0000313" key="6">
    <source>
        <dbReference type="EMBL" id="MBB6481221.1"/>
    </source>
</evidence>
<evidence type="ECO:0000256" key="1">
    <source>
        <dbReference type="ARBA" id="ARBA00023015"/>
    </source>
</evidence>
<reference evidence="6 7" key="1">
    <citation type="submission" date="2020-08" db="EMBL/GenBank/DDBJ databases">
        <title>Genomic Encyclopedia of Type Strains, Phase IV (KMG-IV): sequencing the most valuable type-strain genomes for metagenomic binning, comparative biology and taxonomic classification.</title>
        <authorList>
            <person name="Goeker M."/>
        </authorList>
    </citation>
    <scope>NUCLEOTIDE SEQUENCE [LARGE SCALE GENOMIC DNA]</scope>
    <source>
        <strain evidence="6 7">DSM 2461</strain>
    </source>
</reference>
<accession>A0A841RCV1</accession>
<gene>
    <name evidence="6" type="ORF">HNR50_002894</name>
</gene>